<dbReference type="AlphaFoldDB" id="A0A3R9QT73"/>
<sequence length="360" mass="41730">MKTPTKPWTMMYTIYKELVPEVHQIMGEWRTRAENIPSVELQRQALDSIETKAFHCEGGAAFGLLVPQEKRRDLLRFIIAYQTICDYLDGLCDWSDSQDPNDFQKLHESLKHALSPGTPTENYYTFREEQDDNGYLKELIETCQSILVTFPGFSSVQENMEELSAYYRGLQVHKHVVKEDREPRLTAWFERNQEHLPDMAWYEFNACTGSTLGIFAMAGHAARSHLAKVQADSIKSAYFPYVQGLHILLDYFIDQEEDIEDDELNFCAQYPNEEKMAERIRYFKQQAEKSVSILPDAKFHSMIIKGIIAIYLADEKVQTNPSMKKTANGFIRFGGLPAAFFYLNTWIYRRKSKEIYGSAK</sequence>
<evidence type="ECO:0000313" key="2">
    <source>
        <dbReference type="EMBL" id="RSL32881.1"/>
    </source>
</evidence>
<keyword evidence="1" id="KW-0812">Transmembrane</keyword>
<gene>
    <name evidence="2" type="ORF">D7Z54_12705</name>
</gene>
<dbReference type="Pfam" id="PF10776">
    <property type="entry name" value="DUF2600"/>
    <property type="match status" value="1"/>
</dbReference>
<dbReference type="Proteomes" id="UP000275076">
    <property type="component" value="Unassembled WGS sequence"/>
</dbReference>
<dbReference type="RefSeq" id="WP_125556231.1">
    <property type="nucleotide sequence ID" value="NZ_RBVX01000011.1"/>
</dbReference>
<keyword evidence="1" id="KW-0472">Membrane</keyword>
<proteinExistence type="predicted"/>
<dbReference type="InterPro" id="IPR019712">
    <property type="entry name" value="YtpB-like"/>
</dbReference>
<comment type="caution">
    <text evidence="2">The sequence shown here is derived from an EMBL/GenBank/DDBJ whole genome shotgun (WGS) entry which is preliminary data.</text>
</comment>
<evidence type="ECO:0000256" key="1">
    <source>
        <dbReference type="SAM" id="Phobius"/>
    </source>
</evidence>
<keyword evidence="1" id="KW-1133">Transmembrane helix</keyword>
<keyword evidence="3" id="KW-1185">Reference proteome</keyword>
<accession>A0A3R9QT73</accession>
<protein>
    <submittedName>
        <fullName evidence="2">Tetraprenyl-beta-curcumene synthase family protein</fullName>
    </submittedName>
</protein>
<dbReference type="OrthoDB" id="2371262at2"/>
<evidence type="ECO:0000313" key="3">
    <source>
        <dbReference type="Proteomes" id="UP000275076"/>
    </source>
</evidence>
<reference evidence="2 3" key="1">
    <citation type="submission" date="2018-10" db="EMBL/GenBank/DDBJ databases">
        <title>Draft genome sequence of Bacillus salarius IM0101, isolated from a hypersaline soil in Inner Mongolia, China.</title>
        <authorList>
            <person name="Yamprayoonswat W."/>
            <person name="Boonvisut S."/>
            <person name="Jumpathong W."/>
            <person name="Sittihan S."/>
            <person name="Ruangsuj P."/>
            <person name="Wanthongcharoen S."/>
            <person name="Thongpramul N."/>
            <person name="Pimmason S."/>
            <person name="Yu B."/>
            <person name="Yasawong M."/>
        </authorList>
    </citation>
    <scope>NUCLEOTIDE SEQUENCE [LARGE SCALE GENOMIC DNA]</scope>
    <source>
        <strain evidence="2 3">IM0101</strain>
    </source>
</reference>
<dbReference type="EMBL" id="RBVX01000011">
    <property type="protein sequence ID" value="RSL32881.1"/>
    <property type="molecule type" value="Genomic_DNA"/>
</dbReference>
<organism evidence="2 3">
    <name type="scientific">Salibacterium salarium</name>
    <dbReference type="NCBI Taxonomy" id="284579"/>
    <lineage>
        <taxon>Bacteria</taxon>
        <taxon>Bacillati</taxon>
        <taxon>Bacillota</taxon>
        <taxon>Bacilli</taxon>
        <taxon>Bacillales</taxon>
        <taxon>Bacillaceae</taxon>
    </lineage>
</organism>
<feature type="transmembrane region" description="Helical" evidence="1">
    <location>
        <begin position="329"/>
        <end position="348"/>
    </location>
</feature>
<name>A0A3R9QT73_9BACI</name>